<dbReference type="Pfam" id="PF07978">
    <property type="entry name" value="NIPSNAP"/>
    <property type="match status" value="1"/>
</dbReference>
<proteinExistence type="inferred from homology"/>
<dbReference type="SUPFAM" id="SSF54909">
    <property type="entry name" value="Dimeric alpha+beta barrel"/>
    <property type="match status" value="1"/>
</dbReference>
<comment type="similarity">
    <text evidence="1">Belongs to the NipSnap family.</text>
</comment>
<dbReference type="InterPro" id="IPR012577">
    <property type="entry name" value="NIPSNAP"/>
</dbReference>
<dbReference type="AlphaFoldDB" id="A0A3D9HUS4"/>
<dbReference type="PANTHER" id="PTHR21017">
    <property type="entry name" value="NIPSNAP-RELATED"/>
    <property type="match status" value="1"/>
</dbReference>
<accession>A0A3D9HUS4</accession>
<dbReference type="InterPro" id="IPR051557">
    <property type="entry name" value="NipSnap_domain"/>
</dbReference>
<evidence type="ECO:0000259" key="2">
    <source>
        <dbReference type="Pfam" id="PF07978"/>
    </source>
</evidence>
<gene>
    <name evidence="3" type="ORF">DFP90_10120</name>
</gene>
<evidence type="ECO:0000313" key="3">
    <source>
        <dbReference type="EMBL" id="RED53238.1"/>
    </source>
</evidence>
<reference evidence="3 4" key="1">
    <citation type="submission" date="2018-07" db="EMBL/GenBank/DDBJ databases">
        <title>Genomic Encyclopedia of Type Strains, Phase III (KMG-III): the genomes of soil and plant-associated and newly described type strains.</title>
        <authorList>
            <person name="Whitman W."/>
        </authorList>
    </citation>
    <scope>NUCLEOTIDE SEQUENCE [LARGE SCALE GENOMIC DNA]</scope>
    <source>
        <strain evidence="3 4">CECT 8488</strain>
    </source>
</reference>
<comment type="caution">
    <text evidence="3">The sequence shown here is derived from an EMBL/GenBank/DDBJ whole genome shotgun (WGS) entry which is preliminary data.</text>
</comment>
<dbReference type="RefSeq" id="WP_115934396.1">
    <property type="nucleotide sequence ID" value="NZ_QRDW01000001.1"/>
</dbReference>
<dbReference type="OrthoDB" id="9812037at2"/>
<dbReference type="EMBL" id="QRDW01000001">
    <property type="protein sequence ID" value="RED53238.1"/>
    <property type="molecule type" value="Genomic_DNA"/>
</dbReference>
<dbReference type="Gene3D" id="3.30.70.100">
    <property type="match status" value="1"/>
</dbReference>
<evidence type="ECO:0000313" key="4">
    <source>
        <dbReference type="Proteomes" id="UP000256845"/>
    </source>
</evidence>
<keyword evidence="4" id="KW-1185">Reference proteome</keyword>
<dbReference type="Proteomes" id="UP000256845">
    <property type="component" value="Unassembled WGS sequence"/>
</dbReference>
<dbReference type="InterPro" id="IPR011008">
    <property type="entry name" value="Dimeric_a/b-barrel"/>
</dbReference>
<organism evidence="3 4">
    <name type="scientific">Aestuariispira insulae</name>
    <dbReference type="NCBI Taxonomy" id="1461337"/>
    <lineage>
        <taxon>Bacteria</taxon>
        <taxon>Pseudomonadati</taxon>
        <taxon>Pseudomonadota</taxon>
        <taxon>Alphaproteobacteria</taxon>
        <taxon>Rhodospirillales</taxon>
        <taxon>Kiloniellaceae</taxon>
        <taxon>Aestuariispira</taxon>
    </lineage>
</organism>
<dbReference type="PANTHER" id="PTHR21017:SF17">
    <property type="entry name" value="PROTEIN NIPSNAP"/>
    <property type="match status" value="1"/>
</dbReference>
<sequence>MIIDHRTYNIVPRKTKEYLKLFEEIGLPVQKKHLGNLLGYYVTEIGPQDQLVHLWGYRSLADMEARRAQRNADPAWADFLVKSEGLVRSQETKIIRPVSFSPDAGQLS</sequence>
<evidence type="ECO:0000256" key="1">
    <source>
        <dbReference type="ARBA" id="ARBA00005291"/>
    </source>
</evidence>
<protein>
    <submittedName>
        <fullName evidence="3">NIPSNAP protein</fullName>
    </submittedName>
</protein>
<name>A0A3D9HUS4_9PROT</name>
<feature type="domain" description="NIPSNAP" evidence="2">
    <location>
        <begin position="5"/>
        <end position="102"/>
    </location>
</feature>